<reference evidence="2" key="2">
    <citation type="journal article" date="2021" name="PeerJ">
        <title>Extensive microbial diversity within the chicken gut microbiome revealed by metagenomics and culture.</title>
        <authorList>
            <person name="Gilroy R."/>
            <person name="Ravi A."/>
            <person name="Getino M."/>
            <person name="Pursley I."/>
            <person name="Horton D.L."/>
            <person name="Alikhan N.F."/>
            <person name="Baker D."/>
            <person name="Gharbi K."/>
            <person name="Hall N."/>
            <person name="Watson M."/>
            <person name="Adriaenssens E.M."/>
            <person name="Foster-Nyarko E."/>
            <person name="Jarju S."/>
            <person name="Secka A."/>
            <person name="Antonio M."/>
            <person name="Oren A."/>
            <person name="Chaudhuri R.R."/>
            <person name="La Ragione R."/>
            <person name="Hildebrand F."/>
            <person name="Pallen M.J."/>
        </authorList>
    </citation>
    <scope>NUCLEOTIDE SEQUENCE</scope>
    <source>
        <strain evidence="2">CHK154-7741</strain>
    </source>
</reference>
<dbReference type="SUPFAM" id="SSF51717">
    <property type="entry name" value="Dihydropteroate synthetase-like"/>
    <property type="match status" value="1"/>
</dbReference>
<dbReference type="Gene3D" id="3.20.20.20">
    <property type="entry name" value="Dihydropteroate synthase-like"/>
    <property type="match status" value="1"/>
</dbReference>
<feature type="domain" description="CO dehydrogenase/acetyl-CoA synthase delta subunit TIM barrel" evidence="1">
    <location>
        <begin position="66"/>
        <end position="230"/>
    </location>
</feature>
<comment type="caution">
    <text evidence="2">The sequence shown here is derived from an EMBL/GenBank/DDBJ whole genome shotgun (WGS) entry which is preliminary data.</text>
</comment>
<dbReference type="Pfam" id="PF03599">
    <property type="entry name" value="CdhD"/>
    <property type="match status" value="1"/>
</dbReference>
<gene>
    <name evidence="2" type="ORF">IAD26_01465</name>
</gene>
<reference evidence="2" key="1">
    <citation type="submission" date="2020-10" db="EMBL/GenBank/DDBJ databases">
        <authorList>
            <person name="Gilroy R."/>
        </authorList>
    </citation>
    <scope>NUCLEOTIDE SEQUENCE</scope>
    <source>
        <strain evidence="2">CHK154-7741</strain>
    </source>
</reference>
<dbReference type="InterPro" id="IPR011005">
    <property type="entry name" value="Dihydropteroate_synth-like_sf"/>
</dbReference>
<dbReference type="Proteomes" id="UP000886748">
    <property type="component" value="Unassembled WGS sequence"/>
</dbReference>
<dbReference type="PANTHER" id="PTHR36214:SF3">
    <property type="entry name" value="ACETYL-COA DECARBONYLASE_SYNTHASE COMPLEX SUBUNIT GAMMA"/>
    <property type="match status" value="1"/>
</dbReference>
<evidence type="ECO:0000313" key="3">
    <source>
        <dbReference type="Proteomes" id="UP000886748"/>
    </source>
</evidence>
<protein>
    <recommendedName>
        <fullName evidence="1">CO dehydrogenase/acetyl-CoA synthase delta subunit TIM barrel domain-containing protein</fullName>
    </recommendedName>
</protein>
<proteinExistence type="predicted"/>
<sequence>MQDNKLDLSFCIKEKIREINFHNLKIGGDKSFSFMTENNNTAHPLFALEFLYSSNNIIEEISSPNKADIISVKFDIQDENFDENEIKEFLTKVEKIVNKPLILRGANNNDIDKKLLPLLAQSINQECIIAFADENTFENIVPSVVKNNHILVLRSPIDINLAKELNILSIDKGISPDRILIDPDMGGLGYGLDYGYSIIEKIRQAAFDGDTMLNMPVIAFIGEESYRAKEAKSDTFAQNWGQFSERSVMWEISAASAMISAGANIVVLWNPKSIEVLKGIV</sequence>
<evidence type="ECO:0000259" key="1">
    <source>
        <dbReference type="Pfam" id="PF03599"/>
    </source>
</evidence>
<dbReference type="PANTHER" id="PTHR36214">
    <property type="match status" value="1"/>
</dbReference>
<name>A0A9D1SR90_9CLOT</name>
<dbReference type="InterPro" id="IPR051069">
    <property type="entry name" value="ACDS_complex_subunit"/>
</dbReference>
<dbReference type="InterPro" id="IPR016041">
    <property type="entry name" value="Ac-CoA_synth_d_su_TIM-brl"/>
</dbReference>
<dbReference type="EMBL" id="DVOD01000013">
    <property type="protein sequence ID" value="HIU91782.1"/>
    <property type="molecule type" value="Genomic_DNA"/>
</dbReference>
<organism evidence="2 3">
    <name type="scientific">Candidatus Limenecus avicola</name>
    <dbReference type="NCBI Taxonomy" id="2840847"/>
    <lineage>
        <taxon>Bacteria</taxon>
        <taxon>Bacillati</taxon>
        <taxon>Bacillota</taxon>
        <taxon>Clostridia</taxon>
        <taxon>Eubacteriales</taxon>
        <taxon>Clostridiaceae</taxon>
        <taxon>Clostridiaceae incertae sedis</taxon>
        <taxon>Candidatus Limenecus</taxon>
    </lineage>
</organism>
<evidence type="ECO:0000313" key="2">
    <source>
        <dbReference type="EMBL" id="HIU91782.1"/>
    </source>
</evidence>
<accession>A0A9D1SR90</accession>
<dbReference type="AlphaFoldDB" id="A0A9D1SR90"/>